<evidence type="ECO:0000313" key="2">
    <source>
        <dbReference type="Proteomes" id="UP000032726"/>
    </source>
</evidence>
<keyword evidence="2" id="KW-1185">Reference proteome</keyword>
<proteinExistence type="predicted"/>
<dbReference type="Proteomes" id="UP000032726">
    <property type="component" value="Chromosome"/>
</dbReference>
<reference evidence="1 2" key="1">
    <citation type="submission" date="2015-03" db="EMBL/GenBank/DDBJ databases">
        <title>Complete genome sequence of Muricauda lutaonensis CC-HSB-11T, isolated from a coastal hot spring.</title>
        <authorList>
            <person name="Kim K.M."/>
        </authorList>
    </citation>
    <scope>NUCLEOTIDE SEQUENCE [LARGE SCALE GENOMIC DNA]</scope>
    <source>
        <strain evidence="1 2">CC-HSB-11</strain>
    </source>
</reference>
<dbReference type="AlphaFoldDB" id="A0A0D5YQE5"/>
<accession>A0A0D5YQE5</accession>
<dbReference type="HOGENOM" id="CLU_429499_0_0_10"/>
<dbReference type="RefSeq" id="WP_045801262.1">
    <property type="nucleotide sequence ID" value="NZ_CP011071.1"/>
</dbReference>
<name>A0A0D5YQE5_9FLAO</name>
<organism evidence="1 2">
    <name type="scientific">Flagellimonas lutaonensis</name>
    <dbReference type="NCBI Taxonomy" id="516051"/>
    <lineage>
        <taxon>Bacteria</taxon>
        <taxon>Pseudomonadati</taxon>
        <taxon>Bacteroidota</taxon>
        <taxon>Flavobacteriia</taxon>
        <taxon>Flavobacteriales</taxon>
        <taxon>Flavobacteriaceae</taxon>
        <taxon>Flagellimonas</taxon>
    </lineage>
</organism>
<gene>
    <name evidence="1" type="ORF">VC82_843</name>
</gene>
<dbReference type="OrthoDB" id="1398592at2"/>
<evidence type="ECO:0000313" key="1">
    <source>
        <dbReference type="EMBL" id="AKA34502.1"/>
    </source>
</evidence>
<sequence>MGSTKVEEVPHIVEVLENITGKSTRASKSLSYKKAVIDMNIIKWIKESTTGNKNYTFPIFVDGASDDEFYNLIVPVDENGNVLSPKIRRYVVAPHALEAYRGSGYDFAKFQGKYYTYNFDRFFNAINFKSGKLAMGMPDCNEDGSAIGSTSSSPIENPDLIQTDWHQLWGPSTDIPTGSISFSSLWESYTAYQAGAYQNTGSSSQYEETVSTSAQGIVWLGNNNPTAPTVTHHLYSATTFNITANHAPDGNAFSLGPDICTTRINIVIKWSDGTTTTFEYYTNCEATAPISKRDISNIGSKSGCDNGPGQTVTINLNHFSSIVNRLCPDIASEAYTDMFTNPAHAQALSDYLIQNNVQCEDASFEKAFALEAMIAMSQDAEVDFDDQIILDKSVLSNQKVKCVYDKLKSQSNTFFKNVINTRFASDKIANIRFKIAQTPGGEDAFTKGSANGTTFRLYDILLDPEAVASASNIEIALMLIHESIHAELLDRLVEMGAITGFDSDGYPIFISNNVIYNSYIGLTALMINLYKNYAQSNPQWNHNSFNTTGLRDEMVQNLMSLHPLLNDSNNDFLSNVNGQNNLLYNNFTLQELMEFIGWIGLEETDEYKNTIGNNAYLQGKKEFVENAAKTEYTKNCN</sequence>
<dbReference type="EMBL" id="CP011071">
    <property type="protein sequence ID" value="AKA34502.1"/>
    <property type="molecule type" value="Genomic_DNA"/>
</dbReference>
<protein>
    <submittedName>
        <fullName evidence="1">Uncharacterized protein</fullName>
    </submittedName>
</protein>
<dbReference type="KEGG" id="mlt:VC82_843"/>